<keyword evidence="1" id="KW-0732">Signal</keyword>
<dbReference type="CDD" id="cd15482">
    <property type="entry name" value="Sialidase_non-viral"/>
    <property type="match status" value="1"/>
</dbReference>
<keyword evidence="3" id="KW-1185">Reference proteome</keyword>
<gene>
    <name evidence="2" type="ORF">C1O66_09430</name>
</gene>
<dbReference type="AlphaFoldDB" id="A0A2N8KW83"/>
<evidence type="ECO:0000313" key="2">
    <source>
        <dbReference type="EMBL" id="PND37723.1"/>
    </source>
</evidence>
<feature type="chain" id="PRO_5014854072" description="Exo-alpha-sialidase" evidence="1">
    <location>
        <begin position="25"/>
        <end position="416"/>
    </location>
</feature>
<evidence type="ECO:0008006" key="4">
    <source>
        <dbReference type="Google" id="ProtNLM"/>
    </source>
</evidence>
<dbReference type="EMBL" id="POSP01000003">
    <property type="protein sequence ID" value="PND37723.1"/>
    <property type="molecule type" value="Genomic_DNA"/>
</dbReference>
<accession>A0A2N8KW83</accession>
<dbReference type="InterPro" id="IPR036278">
    <property type="entry name" value="Sialidase_sf"/>
</dbReference>
<name>A0A2N8KW83_9BURK</name>
<protein>
    <recommendedName>
        <fullName evidence="4">Exo-alpha-sialidase</fullName>
    </recommendedName>
</protein>
<dbReference type="Proteomes" id="UP000235916">
    <property type="component" value="Unassembled WGS sequence"/>
</dbReference>
<comment type="caution">
    <text evidence="2">The sequence shown here is derived from an EMBL/GenBank/DDBJ whole genome shotgun (WGS) entry which is preliminary data.</text>
</comment>
<evidence type="ECO:0000256" key="1">
    <source>
        <dbReference type="SAM" id="SignalP"/>
    </source>
</evidence>
<feature type="signal peptide" evidence="1">
    <location>
        <begin position="1"/>
        <end position="24"/>
    </location>
</feature>
<evidence type="ECO:0000313" key="3">
    <source>
        <dbReference type="Proteomes" id="UP000235916"/>
    </source>
</evidence>
<dbReference type="OrthoDB" id="9764969at2"/>
<dbReference type="RefSeq" id="WP_102767643.1">
    <property type="nucleotide sequence ID" value="NZ_POSP01000003.1"/>
</dbReference>
<organism evidence="2 3">
    <name type="scientific">Kinneretia aquatilis</name>
    <dbReference type="NCBI Taxonomy" id="2070761"/>
    <lineage>
        <taxon>Bacteria</taxon>
        <taxon>Pseudomonadati</taxon>
        <taxon>Pseudomonadota</taxon>
        <taxon>Betaproteobacteria</taxon>
        <taxon>Burkholderiales</taxon>
        <taxon>Sphaerotilaceae</taxon>
        <taxon>Roseateles</taxon>
    </lineage>
</organism>
<sequence length="416" mass="44366">MTTRLHRLCAAFSLAATLLPAAWAQHGGDHAAAAARPAKTGKPALAVGAAFSPAGELWLSGLDAQGRLFVQRSADEGRSWTAPRLLDIAGEKPVADGENRPKIAFGPQATVVISYTRPLAKPYTGEIRMLRSTDGGASFGPPFTVHADRQVITHRFESIAFDARGVLHTVWIDKRDLELSKTAAAQGKPTGKPYRGAAIYRNESTDGGASFGPDLKVADHSCECCRIALSPTPEGGMAALWRHVFEPNERDHGFALLQGAASEPPAAPVRASLDRWAVDACPHHGPGLTPAEGGGYHAVWFGLRGGEAAVRYGRLDAQGRPVGAVQALPDAGAEHADVIAAGPELAIVWRSFDGATQSQRLRAWLSSDGGSSFQLRELAATGLNNDHPRLLRHGQRLYALWRTQEQIHVIALKNSP</sequence>
<dbReference type="SUPFAM" id="SSF50939">
    <property type="entry name" value="Sialidases"/>
    <property type="match status" value="1"/>
</dbReference>
<reference evidence="2 3" key="1">
    <citation type="submission" date="2018-01" db="EMBL/GenBank/DDBJ databases">
        <title>Draft genome sequence of Paucibacter aquatile CR182 isolated from freshwater of the Nakdong River.</title>
        <authorList>
            <person name="Choi A."/>
            <person name="Chung E.J."/>
        </authorList>
    </citation>
    <scope>NUCLEOTIDE SEQUENCE [LARGE SCALE GENOMIC DNA]</scope>
    <source>
        <strain evidence="2 3">CR182</strain>
    </source>
</reference>
<proteinExistence type="predicted"/>
<dbReference type="Gene3D" id="2.120.10.10">
    <property type="match status" value="1"/>
</dbReference>